<dbReference type="Proteomes" id="UP000829398">
    <property type="component" value="Chromosome 5"/>
</dbReference>
<reference evidence="2" key="1">
    <citation type="journal article" date="2023" name="Hortic. Res.">
        <title>A chromosome-level phased genome enabling allele-level studies in sweet orange: a case study on citrus Huanglongbing tolerance.</title>
        <authorList>
            <person name="Wu B."/>
            <person name="Yu Q."/>
            <person name="Deng Z."/>
            <person name="Duan Y."/>
            <person name="Luo F."/>
            <person name="Gmitter F. Jr."/>
        </authorList>
    </citation>
    <scope>NUCLEOTIDE SEQUENCE [LARGE SCALE GENOMIC DNA]</scope>
    <source>
        <strain evidence="2">cv. Valencia</strain>
    </source>
</reference>
<evidence type="ECO:0000313" key="2">
    <source>
        <dbReference type="Proteomes" id="UP000829398"/>
    </source>
</evidence>
<keyword evidence="2" id="KW-1185">Reference proteome</keyword>
<evidence type="ECO:0000313" key="1">
    <source>
        <dbReference type="EMBL" id="KAH9750088.1"/>
    </source>
</evidence>
<organism evidence="1 2">
    <name type="scientific">Citrus sinensis</name>
    <name type="common">Sweet orange</name>
    <name type="synonym">Citrus aurantium var. sinensis</name>
    <dbReference type="NCBI Taxonomy" id="2711"/>
    <lineage>
        <taxon>Eukaryota</taxon>
        <taxon>Viridiplantae</taxon>
        <taxon>Streptophyta</taxon>
        <taxon>Embryophyta</taxon>
        <taxon>Tracheophyta</taxon>
        <taxon>Spermatophyta</taxon>
        <taxon>Magnoliopsida</taxon>
        <taxon>eudicotyledons</taxon>
        <taxon>Gunneridae</taxon>
        <taxon>Pentapetalae</taxon>
        <taxon>rosids</taxon>
        <taxon>malvids</taxon>
        <taxon>Sapindales</taxon>
        <taxon>Rutaceae</taxon>
        <taxon>Aurantioideae</taxon>
        <taxon>Citrus</taxon>
    </lineage>
</organism>
<protein>
    <submittedName>
        <fullName evidence="1">Nuclear pore complex protein NUP160</fullName>
    </submittedName>
</protein>
<gene>
    <name evidence="1" type="ORF">KPL71_013742</name>
</gene>
<sequence>MAFTVLLKFWKGSRLKRELEIVFFAMSLKCCPNKVDSACLGTHGLLLTSSKDEVVVHGSPDNIAAAHQYKGNGQWETLELYLIKYKDFHAGLPIVVAETLLRTDPRIELPLWLICMFKGDRREKTWGMTSQESSPASLFRLYVDYGRYTEATNLLLEYIESFSSMKPTDIINRKRPFSVWFPYTAIERLWCQLEELIRSGHMVDQCDKLKKLLHGTLLSHLKLLKVDSDDAISAASS</sequence>
<proteinExistence type="predicted"/>
<name>A0ACB8K6T3_CITSI</name>
<dbReference type="EMBL" id="CM039174">
    <property type="protein sequence ID" value="KAH9750088.1"/>
    <property type="molecule type" value="Genomic_DNA"/>
</dbReference>
<accession>A0ACB8K6T3</accession>
<comment type="caution">
    <text evidence="1">The sequence shown here is derived from an EMBL/GenBank/DDBJ whole genome shotgun (WGS) entry which is preliminary data.</text>
</comment>